<gene>
    <name evidence="2" type="ORF">FLAG1_00164</name>
</gene>
<protein>
    <submittedName>
        <fullName evidence="2">Uncharacterized protein</fullName>
    </submittedName>
</protein>
<reference evidence="2 3" key="1">
    <citation type="submission" date="2015-04" db="EMBL/GenBank/DDBJ databases">
        <title>The draft genome sequence of Fusarium langsethiae, a T-2/HT-2 mycotoxin producer.</title>
        <authorList>
            <person name="Lysoe E."/>
            <person name="Divon H.H."/>
            <person name="Terzi V."/>
            <person name="Orru L."/>
            <person name="Lamontanara A."/>
            <person name="Kolseth A.-K."/>
            <person name="Frandsen R.J."/>
            <person name="Nielsen K."/>
            <person name="Thrane U."/>
        </authorList>
    </citation>
    <scope>NUCLEOTIDE SEQUENCE [LARGE SCALE GENOMIC DNA]</scope>
    <source>
        <strain evidence="2 3">Fl201059</strain>
    </source>
</reference>
<dbReference type="EMBL" id="JXCE01000001">
    <property type="protein sequence ID" value="KPA46979.1"/>
    <property type="molecule type" value="Genomic_DNA"/>
</dbReference>
<feature type="compositionally biased region" description="Low complexity" evidence="1">
    <location>
        <begin position="299"/>
        <end position="313"/>
    </location>
</feature>
<name>A0A0M9F6B3_FUSLA</name>
<sequence length="444" mass="48890">MTSYVRPTSSIELVLPPQNAYLYCNKPLPPPPTTPSRHSSNTKPPARFSAFPKTSGPGNNPKLLPQQPPVVVPKALTRQRASRMSITGTSLRERRSSQKIQQITGHDVGPGIDWASPTTRAPYSPSISPKSIQDDSSSGYSISLDEPIFDDEPTPLADYHPRASDSSMPPLEPDCDSVLSNHSFMVPESPKTQRGSILLHVEKTKRLSSVASALAALEPFPNLEDPFDEDVNWQAGSSYNYFSDLETADEYHRIATRLANNDKRQSLCGTSPLTRSRSSLSRRLSVSARSLFTRRKDSGLSASSSRASLTATSHPTKGPYSPSIPPSTDDASMVSPLRSTFEIEDEYGSFGDESSVSVRGVTRNFFARRSEERTSTELGTPRSMPQIPEQPQEYKILSVTGVQVKNLLSNARDGAKSIQISRVERRRTQLRTQIKMIPEEEAGR</sequence>
<evidence type="ECO:0000313" key="3">
    <source>
        <dbReference type="Proteomes" id="UP000037904"/>
    </source>
</evidence>
<keyword evidence="3" id="KW-1185">Reference proteome</keyword>
<organism evidence="2 3">
    <name type="scientific">Fusarium langsethiae</name>
    <dbReference type="NCBI Taxonomy" id="179993"/>
    <lineage>
        <taxon>Eukaryota</taxon>
        <taxon>Fungi</taxon>
        <taxon>Dikarya</taxon>
        <taxon>Ascomycota</taxon>
        <taxon>Pezizomycotina</taxon>
        <taxon>Sordariomycetes</taxon>
        <taxon>Hypocreomycetidae</taxon>
        <taxon>Hypocreales</taxon>
        <taxon>Nectriaceae</taxon>
        <taxon>Fusarium</taxon>
    </lineage>
</organism>
<comment type="caution">
    <text evidence="2">The sequence shown here is derived from an EMBL/GenBank/DDBJ whole genome shotgun (WGS) entry which is preliminary data.</text>
</comment>
<dbReference type="Proteomes" id="UP000037904">
    <property type="component" value="Unassembled WGS sequence"/>
</dbReference>
<dbReference type="AlphaFoldDB" id="A0A0M9F6B3"/>
<evidence type="ECO:0000313" key="2">
    <source>
        <dbReference type="EMBL" id="KPA46979.1"/>
    </source>
</evidence>
<proteinExistence type="predicted"/>
<accession>A0A0M9F6B3</accession>
<feature type="compositionally biased region" description="Polar residues" evidence="1">
    <location>
        <begin position="116"/>
        <end position="141"/>
    </location>
</feature>
<evidence type="ECO:0000256" key="1">
    <source>
        <dbReference type="SAM" id="MobiDB-lite"/>
    </source>
</evidence>
<feature type="region of interest" description="Disordered" evidence="1">
    <location>
        <begin position="297"/>
        <end position="333"/>
    </location>
</feature>
<feature type="region of interest" description="Disordered" evidence="1">
    <location>
        <begin position="25"/>
        <end position="169"/>
    </location>
</feature>